<dbReference type="Proteomes" id="UP001596414">
    <property type="component" value="Unassembled WGS sequence"/>
</dbReference>
<dbReference type="Pfam" id="PF26071">
    <property type="entry name" value="DUF8028"/>
    <property type="match status" value="1"/>
</dbReference>
<protein>
    <submittedName>
        <fullName evidence="2">Uncharacterized protein</fullName>
    </submittedName>
</protein>
<sequence length="86" mass="9325">MSQIPGKKTATQHSKTADKRRPLSCVLYTFVRSAVQTASFWGAVVLPFLSLPLLLTGIDSHSGLLAFLVLLVTNVVALLVGHTHRK</sequence>
<dbReference type="AlphaFoldDB" id="A0ABD5X9V2"/>
<feature type="transmembrane region" description="Helical" evidence="1">
    <location>
        <begin position="61"/>
        <end position="80"/>
    </location>
</feature>
<accession>A0ABD5X9V2</accession>
<gene>
    <name evidence="2" type="ORF">ACFQJ7_07835</name>
</gene>
<name>A0ABD5X9V2_9EURY</name>
<dbReference type="EMBL" id="JBHSZQ010000011">
    <property type="protein sequence ID" value="MFC7125950.1"/>
    <property type="molecule type" value="Genomic_DNA"/>
</dbReference>
<proteinExistence type="predicted"/>
<dbReference type="RefSeq" id="WP_267638102.1">
    <property type="nucleotide sequence ID" value="NZ_JAODIY010000011.1"/>
</dbReference>
<evidence type="ECO:0000313" key="2">
    <source>
        <dbReference type="EMBL" id="MFC7125950.1"/>
    </source>
</evidence>
<keyword evidence="1" id="KW-0812">Transmembrane</keyword>
<comment type="caution">
    <text evidence="2">The sequence shown here is derived from an EMBL/GenBank/DDBJ whole genome shotgun (WGS) entry which is preliminary data.</text>
</comment>
<keyword evidence="1" id="KW-1133">Transmembrane helix</keyword>
<evidence type="ECO:0000256" key="1">
    <source>
        <dbReference type="SAM" id="Phobius"/>
    </source>
</evidence>
<evidence type="ECO:0000313" key="3">
    <source>
        <dbReference type="Proteomes" id="UP001596414"/>
    </source>
</evidence>
<dbReference type="InterPro" id="IPR058341">
    <property type="entry name" value="DUF8028"/>
</dbReference>
<keyword evidence="1" id="KW-0472">Membrane</keyword>
<feature type="transmembrane region" description="Helical" evidence="1">
    <location>
        <begin position="25"/>
        <end position="49"/>
    </location>
</feature>
<reference evidence="2 3" key="1">
    <citation type="journal article" date="2014" name="Int. J. Syst. Evol. Microbiol.">
        <title>Complete genome sequence of Corynebacterium casei LMG S-19264T (=DSM 44701T), isolated from a smear-ripened cheese.</title>
        <authorList>
            <consortium name="US DOE Joint Genome Institute (JGI-PGF)"/>
            <person name="Walter F."/>
            <person name="Albersmeier A."/>
            <person name="Kalinowski J."/>
            <person name="Ruckert C."/>
        </authorList>
    </citation>
    <scope>NUCLEOTIDE SEQUENCE [LARGE SCALE GENOMIC DNA]</scope>
    <source>
        <strain evidence="2 3">CGMCC 4.7215</strain>
    </source>
</reference>
<organism evidence="2 3">
    <name type="scientific">Halovenus rubra</name>
    <dbReference type="NCBI Taxonomy" id="869890"/>
    <lineage>
        <taxon>Archaea</taxon>
        <taxon>Methanobacteriati</taxon>
        <taxon>Methanobacteriota</taxon>
        <taxon>Stenosarchaea group</taxon>
        <taxon>Halobacteria</taxon>
        <taxon>Halobacteriales</taxon>
        <taxon>Haloarculaceae</taxon>
        <taxon>Halovenus</taxon>
    </lineage>
</organism>